<gene>
    <name evidence="1" type="ORF">S01H4_66850</name>
</gene>
<dbReference type="AlphaFoldDB" id="X1FE39"/>
<feature type="non-terminal residue" evidence="1">
    <location>
        <position position="1"/>
    </location>
</feature>
<reference evidence="1" key="1">
    <citation type="journal article" date="2014" name="Front. Microbiol.">
        <title>High frequency of phylogenetically diverse reductive dehalogenase-homologous genes in deep subseafloor sedimentary metagenomes.</title>
        <authorList>
            <person name="Kawai M."/>
            <person name="Futagami T."/>
            <person name="Toyoda A."/>
            <person name="Takaki Y."/>
            <person name="Nishi S."/>
            <person name="Hori S."/>
            <person name="Arai W."/>
            <person name="Tsubouchi T."/>
            <person name="Morono Y."/>
            <person name="Uchiyama I."/>
            <person name="Ito T."/>
            <person name="Fujiyama A."/>
            <person name="Inagaki F."/>
            <person name="Takami H."/>
        </authorList>
    </citation>
    <scope>NUCLEOTIDE SEQUENCE</scope>
    <source>
        <strain evidence="1">Expedition CK06-06</strain>
    </source>
</reference>
<comment type="caution">
    <text evidence="1">The sequence shown here is derived from an EMBL/GenBank/DDBJ whole genome shotgun (WGS) entry which is preliminary data.</text>
</comment>
<accession>X1FE39</accession>
<sequence>LNAEINKRGDPLTSIIKGEDEFWDVSLMKFIYEMTRSSLRNNLRQMGSRGLLDIDSGG</sequence>
<organism evidence="1">
    <name type="scientific">marine sediment metagenome</name>
    <dbReference type="NCBI Taxonomy" id="412755"/>
    <lineage>
        <taxon>unclassified sequences</taxon>
        <taxon>metagenomes</taxon>
        <taxon>ecological metagenomes</taxon>
    </lineage>
</organism>
<evidence type="ECO:0000313" key="1">
    <source>
        <dbReference type="EMBL" id="GAH27674.1"/>
    </source>
</evidence>
<protein>
    <submittedName>
        <fullName evidence="1">Uncharacterized protein</fullName>
    </submittedName>
</protein>
<name>X1FE39_9ZZZZ</name>
<dbReference type="EMBL" id="BART01041637">
    <property type="protein sequence ID" value="GAH27674.1"/>
    <property type="molecule type" value="Genomic_DNA"/>
</dbReference>
<proteinExistence type="predicted"/>
<feature type="non-terminal residue" evidence="1">
    <location>
        <position position="58"/>
    </location>
</feature>